<proteinExistence type="predicted"/>
<keyword evidence="2" id="KW-1185">Reference proteome</keyword>
<feature type="non-terminal residue" evidence="1">
    <location>
        <position position="1"/>
    </location>
</feature>
<dbReference type="AlphaFoldDB" id="A0A371FTB9"/>
<organism evidence="1 2">
    <name type="scientific">Mucuna pruriens</name>
    <name type="common">Velvet bean</name>
    <name type="synonym">Dolichos pruriens</name>
    <dbReference type="NCBI Taxonomy" id="157652"/>
    <lineage>
        <taxon>Eukaryota</taxon>
        <taxon>Viridiplantae</taxon>
        <taxon>Streptophyta</taxon>
        <taxon>Embryophyta</taxon>
        <taxon>Tracheophyta</taxon>
        <taxon>Spermatophyta</taxon>
        <taxon>Magnoliopsida</taxon>
        <taxon>eudicotyledons</taxon>
        <taxon>Gunneridae</taxon>
        <taxon>Pentapetalae</taxon>
        <taxon>rosids</taxon>
        <taxon>fabids</taxon>
        <taxon>Fabales</taxon>
        <taxon>Fabaceae</taxon>
        <taxon>Papilionoideae</taxon>
        <taxon>50 kb inversion clade</taxon>
        <taxon>NPAAA clade</taxon>
        <taxon>indigoferoid/millettioid clade</taxon>
        <taxon>Phaseoleae</taxon>
        <taxon>Mucuna</taxon>
    </lineage>
</organism>
<reference evidence="1" key="1">
    <citation type="submission" date="2018-05" db="EMBL/GenBank/DDBJ databases">
        <title>Draft genome of Mucuna pruriens seed.</title>
        <authorList>
            <person name="Nnadi N.E."/>
            <person name="Vos R."/>
            <person name="Hasami M.H."/>
            <person name="Devisetty U.K."/>
            <person name="Aguiy J.C."/>
        </authorList>
    </citation>
    <scope>NUCLEOTIDE SEQUENCE [LARGE SCALE GENOMIC DNA]</scope>
    <source>
        <strain evidence="1">JCA_2017</strain>
    </source>
</reference>
<gene>
    <name evidence="1" type="primary">pol</name>
    <name evidence="1" type="ORF">CR513_38038</name>
</gene>
<dbReference type="InterPro" id="IPR043128">
    <property type="entry name" value="Rev_trsase/Diguanyl_cyclase"/>
</dbReference>
<dbReference type="SUPFAM" id="SSF56672">
    <property type="entry name" value="DNA/RNA polymerases"/>
    <property type="match status" value="1"/>
</dbReference>
<accession>A0A371FTB9</accession>
<dbReference type="OrthoDB" id="1709213at2759"/>
<comment type="caution">
    <text evidence="1">The sequence shown here is derived from an EMBL/GenBank/DDBJ whole genome shotgun (WGS) entry which is preliminary data.</text>
</comment>
<dbReference type="EMBL" id="QJKJ01007963">
    <property type="protein sequence ID" value="RDX81293.1"/>
    <property type="molecule type" value="Genomic_DNA"/>
</dbReference>
<dbReference type="Gene3D" id="3.30.70.270">
    <property type="match status" value="2"/>
</dbReference>
<dbReference type="InterPro" id="IPR043502">
    <property type="entry name" value="DNA/RNA_pol_sf"/>
</dbReference>
<dbReference type="Proteomes" id="UP000257109">
    <property type="component" value="Unassembled WGS sequence"/>
</dbReference>
<dbReference type="InterPro" id="IPR051320">
    <property type="entry name" value="Viral_Replic_Matur_Polypro"/>
</dbReference>
<protein>
    <submittedName>
        <fullName evidence="1">Retrovirus-related Pol polyprotein from transposon opus</fullName>
    </submittedName>
</protein>
<evidence type="ECO:0000313" key="2">
    <source>
        <dbReference type="Proteomes" id="UP000257109"/>
    </source>
</evidence>
<evidence type="ECO:0000313" key="1">
    <source>
        <dbReference type="EMBL" id="RDX81293.1"/>
    </source>
</evidence>
<dbReference type="PANTHER" id="PTHR33064:SF39">
    <property type="match status" value="1"/>
</dbReference>
<name>A0A371FTB9_MUCPR</name>
<dbReference type="PANTHER" id="PTHR33064">
    <property type="entry name" value="POL PROTEIN"/>
    <property type="match status" value="1"/>
</dbReference>
<sequence>MFVHLTVYADSFDACLENLSKVLTRCIATNLVLNFKKCHFMVSEGIVLGHLVSNRAIEVDKLKIDIITSLPNPVFAWEVRSFLGHARFYRRFIKNYRKIALPLSKLLQKDHSRICVPNNGLGPVELHNNCKGAVGNYVCLRQISFLSTYLQNHCFLLPCYSEIPVEEIECKAMTDSRYPDCTKRDLKVMPSITYGMIHTFGDYTMIKSSTSAYQTRSSNFVIQRLEAAIMDPLRQLRKYLIVGSIGPPFSETLINSSPPMNFGSLMGFW</sequence>